<evidence type="ECO:0000313" key="3">
    <source>
        <dbReference type="Proteomes" id="UP000294847"/>
    </source>
</evidence>
<reference evidence="2 3" key="1">
    <citation type="journal article" date="2019" name="Mol. Biol. Evol.">
        <title>Blast fungal genomes show frequent chromosomal changes, gene gains and losses, and effector gene turnover.</title>
        <authorList>
            <person name="Gomez Luciano L.B."/>
            <person name="Jason Tsai I."/>
            <person name="Chuma I."/>
            <person name="Tosa Y."/>
            <person name="Chen Y.H."/>
            <person name="Li J.Y."/>
            <person name="Li M.Y."/>
            <person name="Jade Lu M.Y."/>
            <person name="Nakayashiki H."/>
            <person name="Li W.H."/>
        </authorList>
    </citation>
    <scope>NUCLEOTIDE SEQUENCE [LARGE SCALE GENOMIC DNA]</scope>
    <source>
        <strain evidence="2">MZ5-1-6</strain>
    </source>
</reference>
<sequence length="113" mass="12483">MSIPVRRQIVGGNIITMITDGNQVPPNRSRMIESYTTCCAAHDWVQSADRTPAECDQAAVMVRFCDGCDGWVNSFPSHGIDNRQKGQVGGDQDNLLEMHDRQSSMTNLNGLDK</sequence>
<feature type="region of interest" description="Disordered" evidence="1">
    <location>
        <begin position="77"/>
        <end position="113"/>
    </location>
</feature>
<dbReference type="AlphaFoldDB" id="A0A4V1C7N8"/>
<dbReference type="EMBL" id="CP034209">
    <property type="protein sequence ID" value="QBZ64038.1"/>
    <property type="molecule type" value="Genomic_DNA"/>
</dbReference>
<name>A0A4V1C7N8_PYROR</name>
<gene>
    <name evidence="2" type="ORF">PoMZ_05729</name>
</gene>
<evidence type="ECO:0000256" key="1">
    <source>
        <dbReference type="SAM" id="MobiDB-lite"/>
    </source>
</evidence>
<accession>A0A4V1C7N8</accession>
<feature type="compositionally biased region" description="Polar residues" evidence="1">
    <location>
        <begin position="103"/>
        <end position="113"/>
    </location>
</feature>
<evidence type="ECO:0000313" key="2">
    <source>
        <dbReference type="EMBL" id="QBZ64038.1"/>
    </source>
</evidence>
<organism evidence="2 3">
    <name type="scientific">Pyricularia oryzae</name>
    <name type="common">Rice blast fungus</name>
    <name type="synonym">Magnaporthe oryzae</name>
    <dbReference type="NCBI Taxonomy" id="318829"/>
    <lineage>
        <taxon>Eukaryota</taxon>
        <taxon>Fungi</taxon>
        <taxon>Dikarya</taxon>
        <taxon>Ascomycota</taxon>
        <taxon>Pezizomycotina</taxon>
        <taxon>Sordariomycetes</taxon>
        <taxon>Sordariomycetidae</taxon>
        <taxon>Magnaporthales</taxon>
        <taxon>Pyriculariaceae</taxon>
        <taxon>Pyricularia</taxon>
    </lineage>
</organism>
<dbReference type="Proteomes" id="UP000294847">
    <property type="component" value="Chromosome 6"/>
</dbReference>
<proteinExistence type="predicted"/>
<protein>
    <submittedName>
        <fullName evidence="2">Uncharacterized protein</fullName>
    </submittedName>
</protein>